<comment type="caution">
    <text evidence="1">The sequence shown here is derived from an EMBL/GenBank/DDBJ whole genome shotgun (WGS) entry which is preliminary data.</text>
</comment>
<organism evidence="1 2">
    <name type="scientific">Rubripirellula obstinata</name>
    <dbReference type="NCBI Taxonomy" id="406547"/>
    <lineage>
        <taxon>Bacteria</taxon>
        <taxon>Pseudomonadati</taxon>
        <taxon>Planctomycetota</taxon>
        <taxon>Planctomycetia</taxon>
        <taxon>Pirellulales</taxon>
        <taxon>Pirellulaceae</taxon>
        <taxon>Rubripirellula</taxon>
    </lineage>
</organism>
<proteinExistence type="predicted"/>
<keyword evidence="2" id="KW-1185">Reference proteome</keyword>
<dbReference type="Proteomes" id="UP000322699">
    <property type="component" value="Unassembled WGS sequence"/>
</dbReference>
<dbReference type="AlphaFoldDB" id="A0A5B1CJW7"/>
<accession>A0A5B1CJW7</accession>
<evidence type="ECO:0000313" key="2">
    <source>
        <dbReference type="Proteomes" id="UP000322699"/>
    </source>
</evidence>
<reference evidence="1 2" key="1">
    <citation type="submission" date="2019-08" db="EMBL/GenBank/DDBJ databases">
        <title>Deep-cultivation of Planctomycetes and their phenomic and genomic characterization uncovers novel biology.</title>
        <authorList>
            <person name="Wiegand S."/>
            <person name="Jogler M."/>
            <person name="Boedeker C."/>
            <person name="Pinto D."/>
            <person name="Vollmers J."/>
            <person name="Rivas-Marin E."/>
            <person name="Kohn T."/>
            <person name="Peeters S.H."/>
            <person name="Heuer A."/>
            <person name="Rast P."/>
            <person name="Oberbeckmann S."/>
            <person name="Bunk B."/>
            <person name="Jeske O."/>
            <person name="Meyerdierks A."/>
            <person name="Storesund J.E."/>
            <person name="Kallscheuer N."/>
            <person name="Luecker S."/>
            <person name="Lage O.M."/>
            <person name="Pohl T."/>
            <person name="Merkel B.J."/>
            <person name="Hornburger P."/>
            <person name="Mueller R.-W."/>
            <person name="Bruemmer F."/>
            <person name="Labrenz M."/>
            <person name="Spormann A.M."/>
            <person name="Op Den Camp H."/>
            <person name="Overmann J."/>
            <person name="Amann R."/>
            <person name="Jetten M.S.M."/>
            <person name="Mascher T."/>
            <person name="Medema M.H."/>
            <person name="Devos D.P."/>
            <person name="Kaster A.-K."/>
            <person name="Ovreas L."/>
            <person name="Rohde M."/>
            <person name="Galperin M.Y."/>
            <person name="Jogler C."/>
        </authorList>
    </citation>
    <scope>NUCLEOTIDE SEQUENCE [LARGE SCALE GENOMIC DNA]</scope>
    <source>
        <strain evidence="1 2">LF1</strain>
    </source>
</reference>
<dbReference type="EMBL" id="VRLW01000001">
    <property type="protein sequence ID" value="KAA1261398.1"/>
    <property type="molecule type" value="Genomic_DNA"/>
</dbReference>
<gene>
    <name evidence="1" type="ORF">LF1_39450</name>
</gene>
<protein>
    <submittedName>
        <fullName evidence="1">Uncharacterized protein</fullName>
    </submittedName>
</protein>
<sequence>MSRDRVSGRAQGTRDQLLKKIVHPVKLILYAYKTRLVALTARWCKRLVW</sequence>
<evidence type="ECO:0000313" key="1">
    <source>
        <dbReference type="EMBL" id="KAA1261398.1"/>
    </source>
</evidence>
<name>A0A5B1CJW7_9BACT</name>